<dbReference type="PANTHER" id="PTHR42916">
    <property type="entry name" value="2-SUCCINYL-5-ENOLPYRUVYL-6-HYDROXY-3-CYCLOHEXENE-1-CARBOXYLATE SYNTHASE"/>
    <property type="match status" value="1"/>
</dbReference>
<comment type="cofactor">
    <cofactor evidence="5">
        <name>Mg(2+)</name>
        <dbReference type="ChEBI" id="CHEBI:18420"/>
    </cofactor>
    <cofactor evidence="5">
        <name>Mn(2+)</name>
        <dbReference type="ChEBI" id="CHEBI:29035"/>
    </cofactor>
</comment>
<dbReference type="Pfam" id="PF02776">
    <property type="entry name" value="TPP_enzyme_N"/>
    <property type="match status" value="1"/>
</dbReference>
<keyword evidence="2 5" id="KW-0479">Metal-binding</keyword>
<dbReference type="EC" id="2.2.1.9" evidence="5"/>
<dbReference type="CDD" id="cd02009">
    <property type="entry name" value="TPP_SHCHC_synthase"/>
    <property type="match status" value="1"/>
</dbReference>
<keyword evidence="1 5" id="KW-0808">Transferase</keyword>
<dbReference type="PANTHER" id="PTHR42916:SF1">
    <property type="entry name" value="PROTEIN PHYLLO, CHLOROPLASTIC"/>
    <property type="match status" value="1"/>
</dbReference>
<dbReference type="PIRSF" id="PIRSF004983">
    <property type="entry name" value="MenD"/>
    <property type="match status" value="1"/>
</dbReference>
<dbReference type="HAMAP" id="MF_01659">
    <property type="entry name" value="MenD"/>
    <property type="match status" value="1"/>
</dbReference>
<dbReference type="InterPro" id="IPR012001">
    <property type="entry name" value="Thiamin_PyroP_enz_TPP-bd_dom"/>
</dbReference>
<comment type="pathway">
    <text evidence="5">Quinol/quinone metabolism; menaquinone biosynthesis.</text>
</comment>
<evidence type="ECO:0000256" key="2">
    <source>
        <dbReference type="ARBA" id="ARBA00022723"/>
    </source>
</evidence>
<evidence type="ECO:0000256" key="4">
    <source>
        <dbReference type="ARBA" id="ARBA00023052"/>
    </source>
</evidence>
<keyword evidence="3 5" id="KW-0460">Magnesium</keyword>
<dbReference type="InterPro" id="IPR004433">
    <property type="entry name" value="MenaQ_synth_MenD"/>
</dbReference>
<keyword evidence="4 5" id="KW-0786">Thiamine pyrophosphate</keyword>
<dbReference type="Proteomes" id="UP000694287">
    <property type="component" value="Unassembled WGS sequence"/>
</dbReference>
<comment type="pathway">
    <text evidence="5">Quinol/quinone metabolism; 1,4-dihydroxy-2-naphthoate biosynthesis; 1,4-dihydroxy-2-naphthoate from chorismate: step 2/7.</text>
</comment>
<dbReference type="CDD" id="cd07037">
    <property type="entry name" value="TPP_PYR_MenD"/>
    <property type="match status" value="1"/>
</dbReference>
<name>A0ABS6V073_9PSEU</name>
<feature type="domain" description="Thiamine pyrophosphate enzyme TPP-binding" evidence="6">
    <location>
        <begin position="370"/>
        <end position="484"/>
    </location>
</feature>
<comment type="catalytic activity">
    <reaction evidence="5">
        <text>isochorismate + 2-oxoglutarate + H(+) = 5-enolpyruvoyl-6-hydroxy-2-succinyl-cyclohex-3-ene-1-carboxylate + CO2</text>
        <dbReference type="Rhea" id="RHEA:25593"/>
        <dbReference type="ChEBI" id="CHEBI:15378"/>
        <dbReference type="ChEBI" id="CHEBI:16526"/>
        <dbReference type="ChEBI" id="CHEBI:16810"/>
        <dbReference type="ChEBI" id="CHEBI:29780"/>
        <dbReference type="ChEBI" id="CHEBI:58818"/>
        <dbReference type="EC" id="2.2.1.9"/>
    </reaction>
</comment>
<proteinExistence type="inferred from homology"/>
<comment type="similarity">
    <text evidence="5">Belongs to the TPP enzyme family. MenD subfamily.</text>
</comment>
<evidence type="ECO:0000256" key="1">
    <source>
        <dbReference type="ARBA" id="ARBA00022679"/>
    </source>
</evidence>
<feature type="domain" description="Thiamine pyrophosphate enzyme N-terminal TPP-binding" evidence="7">
    <location>
        <begin position="7"/>
        <end position="121"/>
    </location>
</feature>
<reference evidence="8 9" key="1">
    <citation type="submission" date="2020-11" db="EMBL/GenBank/DDBJ databases">
        <title>Pseudonocardia abyssalis sp. nov. and Pseudonocardia oceani sp. nov., description and phylogenomic analysis of two novel actinomycetes isolated from the deep Southern Ocean.</title>
        <authorList>
            <person name="Parra J."/>
        </authorList>
    </citation>
    <scope>NUCLEOTIDE SEQUENCE [LARGE SCALE GENOMIC DNA]</scope>
    <source>
        <strain evidence="8 9">KRD-168</strain>
    </source>
</reference>
<dbReference type="InterPro" id="IPR011766">
    <property type="entry name" value="TPP_enzyme_TPP-bd"/>
</dbReference>
<organism evidence="8 9">
    <name type="scientific">Pseudonocardia abyssalis</name>
    <dbReference type="NCBI Taxonomy" id="2792008"/>
    <lineage>
        <taxon>Bacteria</taxon>
        <taxon>Bacillati</taxon>
        <taxon>Actinomycetota</taxon>
        <taxon>Actinomycetes</taxon>
        <taxon>Pseudonocardiales</taxon>
        <taxon>Pseudonocardiaceae</taxon>
        <taxon>Pseudonocardia</taxon>
    </lineage>
</organism>
<dbReference type="Pfam" id="PF02775">
    <property type="entry name" value="TPP_enzyme_C"/>
    <property type="match status" value="1"/>
</dbReference>
<gene>
    <name evidence="5 8" type="primary">menD</name>
    <name evidence="8" type="ORF">I4I81_27160</name>
</gene>
<evidence type="ECO:0000259" key="7">
    <source>
        <dbReference type="Pfam" id="PF02776"/>
    </source>
</evidence>
<comment type="function">
    <text evidence="5">Catalyzes the thiamine diphosphate-dependent decarboxylation of 2-oxoglutarate and the subsequent addition of the resulting succinic semialdehyde-thiamine pyrophosphate anion to isochorismate to yield 2-succinyl-5-enolpyruvyl-6-hydroxy-3-cyclohexene-1-carboxylate (SEPHCHC).</text>
</comment>
<accession>A0ABS6V073</accession>
<dbReference type="NCBIfam" id="TIGR00173">
    <property type="entry name" value="menD"/>
    <property type="match status" value="1"/>
</dbReference>
<keyword evidence="5" id="KW-0464">Manganese</keyword>
<dbReference type="EMBL" id="JADQDK010000001">
    <property type="protein sequence ID" value="MBW0137918.1"/>
    <property type="molecule type" value="Genomic_DNA"/>
</dbReference>
<comment type="cofactor">
    <cofactor evidence="5">
        <name>thiamine diphosphate</name>
        <dbReference type="ChEBI" id="CHEBI:58937"/>
    </cofactor>
    <text evidence="5">Binds 1 thiamine pyrophosphate per subunit.</text>
</comment>
<comment type="subunit">
    <text evidence="5">Homodimer.</text>
</comment>
<keyword evidence="5" id="KW-0474">Menaquinone biosynthesis</keyword>
<dbReference type="RefSeq" id="WP_218605621.1">
    <property type="nucleotide sequence ID" value="NZ_JADQDJ010000389.1"/>
</dbReference>
<evidence type="ECO:0000259" key="6">
    <source>
        <dbReference type="Pfam" id="PF02775"/>
    </source>
</evidence>
<evidence type="ECO:0000256" key="3">
    <source>
        <dbReference type="ARBA" id="ARBA00022842"/>
    </source>
</evidence>
<sequence length="513" mass="51840">MTSSTAMARVLVDELVRGGVTDAVFCPGSRNAPLAFALHDADAAGLLRLHVRIDERTAGFLALGLALRSGRAVPVCTTSGTAVANLHPAMLEAAYSGVPVIALTADRPPQLIGTGASQTIEQDGVLGLPTVTASLAGGNAHWRSVVSRVLAVGGPAHLNAPFTEPLVPSGPGFPDGRAGGAPWTAVTPHARTADPLPLDPSAPTLVIAGPGAPALSGVAAPVVAEPSSAAWPDAVRAGPWLLDDPALRPAQVVVAGRPTLHRGVARLLADPAVAVYALAGDGPWTDVPGTVRAVGSLPGLTPPAGWLDRWRTADAAASAALDRSLGDAPVGLRLARAVVAALPDGAQLVLGSSNPVRDVALAAVPRPGLTVHSNRGVAGIDGTVSTAVGAALAHDGPSYALMGDLTFLHDTTGLLIGPGEPRPDLTIVVLNDSGGGIFGLLEQGAAEHSAAFERMFGTPQDVDLAALCTAMGVEHALGLRLDPPSGIRVVEVRAERATLRGGHATLREAVARR</sequence>
<dbReference type="GO" id="GO:0070204">
    <property type="term" value="F:2-succinyl-5-enolpyruvyl-6-hydroxy-3-cyclohexene-1-carboxylic-acid synthase activity"/>
    <property type="evidence" value="ECO:0007669"/>
    <property type="project" value="UniProtKB-EC"/>
</dbReference>
<evidence type="ECO:0000313" key="9">
    <source>
        <dbReference type="Proteomes" id="UP000694287"/>
    </source>
</evidence>
<evidence type="ECO:0000256" key="5">
    <source>
        <dbReference type="HAMAP-Rule" id="MF_01659"/>
    </source>
</evidence>
<comment type="caution">
    <text evidence="8">The sequence shown here is derived from an EMBL/GenBank/DDBJ whole genome shotgun (WGS) entry which is preliminary data.</text>
</comment>
<protein>
    <recommendedName>
        <fullName evidence="5">2-succinyl-5-enolpyruvyl-6-hydroxy-3-cyclohexene-1-carboxylate synthase</fullName>
        <shortName evidence="5">SEPHCHC synthase</shortName>
        <ecNumber evidence="5">2.2.1.9</ecNumber>
    </recommendedName>
    <alternativeName>
        <fullName evidence="5">Menaquinone biosynthesis protein MenD</fullName>
    </alternativeName>
</protein>
<evidence type="ECO:0000313" key="8">
    <source>
        <dbReference type="EMBL" id="MBW0137918.1"/>
    </source>
</evidence>
<keyword evidence="9" id="KW-1185">Reference proteome</keyword>